<comment type="caution">
    <text evidence="2">The sequence shown here is derived from an EMBL/GenBank/DDBJ whole genome shotgun (WGS) entry which is preliminary data.</text>
</comment>
<feature type="transmembrane region" description="Helical" evidence="1">
    <location>
        <begin position="734"/>
        <end position="757"/>
    </location>
</feature>
<proteinExistence type="predicted"/>
<evidence type="ECO:0000313" key="2">
    <source>
        <dbReference type="EMBL" id="TMW58162.1"/>
    </source>
</evidence>
<feature type="transmembrane region" description="Helical" evidence="1">
    <location>
        <begin position="578"/>
        <end position="609"/>
    </location>
</feature>
<dbReference type="Proteomes" id="UP000794436">
    <property type="component" value="Unassembled WGS sequence"/>
</dbReference>
<protein>
    <recommendedName>
        <fullName evidence="4">Transmembrane protein</fullName>
    </recommendedName>
</protein>
<keyword evidence="3" id="KW-1185">Reference proteome</keyword>
<keyword evidence="1" id="KW-1133">Transmembrane helix</keyword>
<keyword evidence="1" id="KW-0472">Membrane</keyword>
<organism evidence="2 3">
    <name type="scientific">Pythium oligandrum</name>
    <name type="common">Mycoparasitic fungus</name>
    <dbReference type="NCBI Taxonomy" id="41045"/>
    <lineage>
        <taxon>Eukaryota</taxon>
        <taxon>Sar</taxon>
        <taxon>Stramenopiles</taxon>
        <taxon>Oomycota</taxon>
        <taxon>Peronosporomycetes</taxon>
        <taxon>Pythiales</taxon>
        <taxon>Pythiaceae</taxon>
        <taxon>Pythium</taxon>
    </lineage>
</organism>
<feature type="transmembrane region" description="Helical" evidence="1">
    <location>
        <begin position="704"/>
        <end position="722"/>
    </location>
</feature>
<evidence type="ECO:0008006" key="4">
    <source>
        <dbReference type="Google" id="ProtNLM"/>
    </source>
</evidence>
<dbReference type="AlphaFoldDB" id="A0A8K1C7U3"/>
<dbReference type="EMBL" id="SPLM01000112">
    <property type="protein sequence ID" value="TMW58162.1"/>
    <property type="molecule type" value="Genomic_DNA"/>
</dbReference>
<evidence type="ECO:0000256" key="1">
    <source>
        <dbReference type="SAM" id="Phobius"/>
    </source>
</evidence>
<accession>A0A8K1C7U3</accession>
<keyword evidence="1" id="KW-0812">Transmembrane</keyword>
<gene>
    <name evidence="2" type="ORF">Poli38472_011750</name>
</gene>
<feature type="transmembrane region" description="Helical" evidence="1">
    <location>
        <begin position="330"/>
        <end position="352"/>
    </location>
</feature>
<feature type="transmembrane region" description="Helical" evidence="1">
    <location>
        <begin position="763"/>
        <end position="788"/>
    </location>
</feature>
<feature type="transmembrane region" description="Helical" evidence="1">
    <location>
        <begin position="663"/>
        <end position="684"/>
    </location>
</feature>
<feature type="transmembrane region" description="Helical" evidence="1">
    <location>
        <begin position="148"/>
        <end position="172"/>
    </location>
</feature>
<feature type="transmembrane region" description="Helical" evidence="1">
    <location>
        <begin position="301"/>
        <end position="324"/>
    </location>
</feature>
<feature type="transmembrane region" description="Helical" evidence="1">
    <location>
        <begin position="89"/>
        <end position="111"/>
    </location>
</feature>
<feature type="transmembrane region" description="Helical" evidence="1">
    <location>
        <begin position="1017"/>
        <end position="1042"/>
    </location>
</feature>
<evidence type="ECO:0000313" key="3">
    <source>
        <dbReference type="Proteomes" id="UP000794436"/>
    </source>
</evidence>
<name>A0A8K1C7U3_PYTOL</name>
<sequence length="1142" mass="129204">MTTRNRFEMQQIVMSRVSIRAVTGSAFTSLTSITQSAFTFVLPFIKLGLRNHFSRVLRGVDDVKSVFVVLDVDLFSALNVTSCLQSSHLWINTLLIMVIDVLQLVISLNDVRNVMKEIRSMVQLDKYKGSLLDLSDQRVHLVQKIMKLLYIVEFVLLIELAEVMIPIIYSIYLMAMTYLPNKSYYHQLASLDEYHLNHSITKVMLNATLEFLSFLAMGWLLQRELRISTMHLLAFALDTERVLIQASLLSWILYVNHQSLAHNERGRNGNAIYWIRMHLFIFIMVSGRIKQFHCCVPRLDLRAHQVVAVAFATATSATLFVYVLSSAVGFPVPFAVICASLMGLPTAIFSMFMVLRKMIHTDPELKSDLDSHFLVFIGETMMTYIYPMYLSAFKSLSPSSQSAFTLLLPLIKVTLRNHFGRVLRGVDDVKPVFVVFNVDLFSALYVTSCLQSSQSSFNIVLISTVDIIQLTVSVADVRSVLKEIHAIIRRDQYEGSILSLCSAVASNPKVRKELDRQCLSAKIANASRYNVSTAPTRQIVPVSCAGEASSLQKAKKTSLPAGIRSAQRVRLVQKITKVLYIAEFVLLIEFAEVMIPIIYSMYLVAMTYLPNKAYYRQLASLDEYHLNHSIANVMLNATLELLSFLLICWLLQRQLRISTMHLLAFALDTERVLIQASLLSWILYVNQQSLTHNAATTQGKDSNAIYWIRMHLFIFIMICGRIKQFHCCVPRLDLRVYQVILVAFATATSATLFVYVLSSAVGFPVPFAVICASLMGLPTAIVSMFLVLRKTLRVDPKLKSDLDSHFLVFIGETMMTYIYPMYLSAFKSLTSIAQSAFTFVLPFIKLGLRNHFSRVLQGVDDVKPVFVVFNVDLFSALYVTNCLQSSQSWTNTLLIMVVDLVQIVISLKDVQRLHKEIKTLARVDRFDGSLLDLCTMVAALPDVRNEVEQRCSSIKVSPPGKYSVSSKSSRQIAAVSQVATSPSVATVQEATLAIGLQPAQRAQLVQKITKLLYTVEFVLLIEFAEVMIPIIYSMYLVVMTYLPNKSYYSQLADLDAYHLRESIAHVMLNASLEFLSFLLICWLLQRELRLPVLHLLAFALEEQRVLIQASLLSWSLYVNQQSLTHNGVDFSFRFEWLHAKTP</sequence>
<feature type="transmembrane region" description="Helical" evidence="1">
    <location>
        <begin position="21"/>
        <end position="45"/>
    </location>
</feature>
<feature type="transmembrane region" description="Helical" evidence="1">
    <location>
        <begin position="203"/>
        <end position="221"/>
    </location>
</feature>
<feature type="transmembrane region" description="Helical" evidence="1">
    <location>
        <begin position="1062"/>
        <end position="1084"/>
    </location>
</feature>
<reference evidence="2" key="1">
    <citation type="submission" date="2019-03" db="EMBL/GenBank/DDBJ databases">
        <title>Long read genome sequence of the mycoparasitic Pythium oligandrum ATCC 38472 isolated from sugarbeet rhizosphere.</title>
        <authorList>
            <person name="Gaulin E."/>
        </authorList>
    </citation>
    <scope>NUCLEOTIDE SEQUENCE</scope>
    <source>
        <strain evidence="2">ATCC 38472_TT</strain>
    </source>
</reference>
<feature type="transmembrane region" description="Helical" evidence="1">
    <location>
        <begin position="629"/>
        <end position="651"/>
    </location>
</feature>